<feature type="compositionally biased region" description="Basic and acidic residues" evidence="1">
    <location>
        <begin position="46"/>
        <end position="83"/>
    </location>
</feature>
<comment type="caution">
    <text evidence="2">The sequence shown here is derived from an EMBL/GenBank/DDBJ whole genome shotgun (WGS) entry which is preliminary data.</text>
</comment>
<evidence type="ECO:0000313" key="2">
    <source>
        <dbReference type="EMBL" id="ORY34918.1"/>
    </source>
</evidence>
<keyword evidence="3" id="KW-1185">Reference proteome</keyword>
<feature type="region of interest" description="Disordered" evidence="1">
    <location>
        <begin position="46"/>
        <end position="93"/>
    </location>
</feature>
<reference evidence="2 3" key="1">
    <citation type="submission" date="2016-07" db="EMBL/GenBank/DDBJ databases">
        <title>Pervasive Adenine N6-methylation of Active Genes in Fungi.</title>
        <authorList>
            <consortium name="DOE Joint Genome Institute"/>
            <person name="Mondo S.J."/>
            <person name="Dannebaum R.O."/>
            <person name="Kuo R.C."/>
            <person name="Labutti K."/>
            <person name="Haridas S."/>
            <person name="Kuo A."/>
            <person name="Salamov A."/>
            <person name="Ahrendt S.R."/>
            <person name="Lipzen A."/>
            <person name="Sullivan W."/>
            <person name="Andreopoulos W.B."/>
            <person name="Clum A."/>
            <person name="Lindquist E."/>
            <person name="Daum C."/>
            <person name="Ramamoorthy G.K."/>
            <person name="Gryganskyi A."/>
            <person name="Culley D."/>
            <person name="Magnuson J.K."/>
            <person name="James T.Y."/>
            <person name="O'Malley M.A."/>
            <person name="Stajich J.E."/>
            <person name="Spatafora J.W."/>
            <person name="Visel A."/>
            <person name="Grigoriev I.V."/>
        </authorList>
    </citation>
    <scope>NUCLEOTIDE SEQUENCE [LARGE SCALE GENOMIC DNA]</scope>
    <source>
        <strain evidence="2 3">68-887.2</strain>
    </source>
</reference>
<dbReference type="Proteomes" id="UP000193986">
    <property type="component" value="Unassembled WGS sequence"/>
</dbReference>
<dbReference type="AlphaFoldDB" id="A0A1Y2BJG9"/>
<sequence>MYLMLSPKVVQLCEPACNLGMFKRRKRNSDVLLIGERVCQECQEGRSRDSNFLDDQNRDETSAWREVPKEEGKGRREGKREGGVDQTQGSDGRVFDGVMKWPIMENTSMPRLSATINRGRRYLIPSRGEGSRELEDVWATIADSIPVTVTVYVKASRGGWAFNSPITGKRRTVEAYNLSRQEDQDRDRDRDIEDYKVECVQLGSKSARDSGIRSEAKTGLGDRAGKQLLEQWKHPVPGTTRG</sequence>
<dbReference type="InParanoid" id="A0A1Y2BJG9"/>
<evidence type="ECO:0000313" key="3">
    <source>
        <dbReference type="Proteomes" id="UP000193986"/>
    </source>
</evidence>
<proteinExistence type="predicted"/>
<feature type="region of interest" description="Disordered" evidence="1">
    <location>
        <begin position="204"/>
        <end position="242"/>
    </location>
</feature>
<feature type="compositionally biased region" description="Basic and acidic residues" evidence="1">
    <location>
        <begin position="206"/>
        <end position="216"/>
    </location>
</feature>
<name>A0A1Y2BJG9_9TREE</name>
<dbReference type="EMBL" id="MCFC01000002">
    <property type="protein sequence ID" value="ORY34918.1"/>
    <property type="molecule type" value="Genomic_DNA"/>
</dbReference>
<accession>A0A1Y2BJG9</accession>
<gene>
    <name evidence="2" type="ORF">BCR39DRAFT_503382</name>
</gene>
<evidence type="ECO:0000256" key="1">
    <source>
        <dbReference type="SAM" id="MobiDB-lite"/>
    </source>
</evidence>
<organism evidence="2 3">
    <name type="scientific">Naematelia encephala</name>
    <dbReference type="NCBI Taxonomy" id="71784"/>
    <lineage>
        <taxon>Eukaryota</taxon>
        <taxon>Fungi</taxon>
        <taxon>Dikarya</taxon>
        <taxon>Basidiomycota</taxon>
        <taxon>Agaricomycotina</taxon>
        <taxon>Tremellomycetes</taxon>
        <taxon>Tremellales</taxon>
        <taxon>Naemateliaceae</taxon>
        <taxon>Naematelia</taxon>
    </lineage>
</organism>
<protein>
    <submittedName>
        <fullName evidence="2">Uncharacterized protein</fullName>
    </submittedName>
</protein>